<accession>A5C5V0</accession>
<sequence length="610" mass="68803">MTLNRTIKQAAHLQRRNLLSLLLQQQTRRSAMQQLHSHLITTGAHSHCMDVTSWNVLLRHYSLGIFPQEAFLLFRHLRLHHVYPPLSFDSFSFSFLLKACANLQHREGGLQLHALTLKLGFEFHVYVHTVLLNVYAACGAFLEAKQVFDEMPVRNSVTWNVFITGLAKWGELHLACSLLDEMPRPTVVSWTTIIDGYTRMNQPKQALALFLTMFLDEGIKPTEITLLAIFPAISNLGALEICQLIHTYGEKSGLNASDIRIRTSLLDTYAKCGCIESASGVFGEIAAKGRNLVSWTSIISAFAMHGMAKEALENFERMQKECLKPNRITFLSVLNACSHGGLVEEGLKLFTKMVNECQISPDVKHYGCLIDMLGRAGRLDEAEKMALEIPDYVVNVVIWRTLLGACSFHGNVEMGARVTRKILEMERKYGGDYVLLSNIFAGVGRIKDLAVSRTNYKFGSHVAPGVHLGIDPFNVLTPVLRVSSLVGDLGKFLIIKWLGFWKDAVNMAKKMSAYKNRLWALELERTGGATNKKKSHKQMNKYDPIFIVYDNMITMRKMEEELSKELELQIKGAEKPFIWKLIGVRTVLLPLVCRLIKTGLSMFFECSLMT</sequence>
<dbReference type="InterPro" id="IPR046848">
    <property type="entry name" value="E_motif"/>
</dbReference>
<evidence type="ECO:0000256" key="1">
    <source>
        <dbReference type="ARBA" id="ARBA00022737"/>
    </source>
</evidence>
<feature type="repeat" description="PPR" evidence="2">
    <location>
        <begin position="186"/>
        <end position="221"/>
    </location>
</feature>
<dbReference type="Gene3D" id="1.25.40.10">
    <property type="entry name" value="Tetratricopeptide repeat domain"/>
    <property type="match status" value="3"/>
</dbReference>
<dbReference type="InterPro" id="IPR046960">
    <property type="entry name" value="PPR_At4g14850-like_plant"/>
</dbReference>
<dbReference type="Pfam" id="PF01535">
    <property type="entry name" value="PPR"/>
    <property type="match status" value="3"/>
</dbReference>
<feature type="repeat" description="PPR" evidence="2">
    <location>
        <begin position="155"/>
        <end position="185"/>
    </location>
</feature>
<evidence type="ECO:0000256" key="2">
    <source>
        <dbReference type="PROSITE-ProRule" id="PRU00708"/>
    </source>
</evidence>
<dbReference type="InterPro" id="IPR002885">
    <property type="entry name" value="PPR_rpt"/>
</dbReference>
<gene>
    <name evidence="3" type="ORF">VITISV_027522</name>
</gene>
<feature type="repeat" description="PPR" evidence="2">
    <location>
        <begin position="326"/>
        <end position="361"/>
    </location>
</feature>
<dbReference type="GO" id="GO:0009451">
    <property type="term" value="P:RNA modification"/>
    <property type="evidence" value="ECO:0007669"/>
    <property type="project" value="InterPro"/>
</dbReference>
<dbReference type="GO" id="GO:0003723">
    <property type="term" value="F:RNA binding"/>
    <property type="evidence" value="ECO:0007669"/>
    <property type="project" value="InterPro"/>
</dbReference>
<organism evidence="3">
    <name type="scientific">Vitis vinifera</name>
    <name type="common">Grape</name>
    <dbReference type="NCBI Taxonomy" id="29760"/>
    <lineage>
        <taxon>Eukaryota</taxon>
        <taxon>Viridiplantae</taxon>
        <taxon>Streptophyta</taxon>
        <taxon>Embryophyta</taxon>
        <taxon>Tracheophyta</taxon>
        <taxon>Spermatophyta</taxon>
        <taxon>Magnoliopsida</taxon>
        <taxon>eudicotyledons</taxon>
        <taxon>Gunneridae</taxon>
        <taxon>Pentapetalae</taxon>
        <taxon>rosids</taxon>
        <taxon>Vitales</taxon>
        <taxon>Vitaceae</taxon>
        <taxon>Viteae</taxon>
        <taxon>Vitis</taxon>
    </lineage>
</organism>
<dbReference type="PANTHER" id="PTHR47926">
    <property type="entry name" value="PENTATRICOPEPTIDE REPEAT-CONTAINING PROTEIN"/>
    <property type="match status" value="1"/>
</dbReference>
<dbReference type="InterPro" id="IPR011990">
    <property type="entry name" value="TPR-like_helical_dom_sf"/>
</dbReference>
<dbReference type="Pfam" id="PF12854">
    <property type="entry name" value="PPR_1"/>
    <property type="match status" value="1"/>
</dbReference>
<dbReference type="FunFam" id="1.25.40.10:FF:001268">
    <property type="entry name" value="Pentatricopeptide repeat-containing protein, mitochondrial isoform A"/>
    <property type="match status" value="1"/>
</dbReference>
<dbReference type="EMBL" id="AM483414">
    <property type="protein sequence ID" value="CAN79717.1"/>
    <property type="molecule type" value="Genomic_DNA"/>
</dbReference>
<reference evidence="3" key="1">
    <citation type="journal article" date="2007" name="PLoS ONE">
        <title>The first genome sequence of an elite grapevine cultivar (Pinot noir Vitis vinifera L.): coping with a highly heterozygous genome.</title>
        <authorList>
            <person name="Velasco R."/>
            <person name="Zharkikh A."/>
            <person name="Troggio M."/>
            <person name="Cartwright D.A."/>
            <person name="Cestaro A."/>
            <person name="Pruss D."/>
            <person name="Pindo M."/>
            <person name="FitzGerald L.M."/>
            <person name="Vezzulli S."/>
            <person name="Reid J."/>
            <person name="Malacarne G."/>
            <person name="Iliev D."/>
            <person name="Coppola G."/>
            <person name="Wardell B."/>
            <person name="Micheletti D."/>
            <person name="Macalma T."/>
            <person name="Facci M."/>
            <person name="Mitchell J.T."/>
            <person name="Perazzolli M."/>
            <person name="Eldredge G."/>
            <person name="Gatto P."/>
            <person name="Oyzerski R."/>
            <person name="Moretto M."/>
            <person name="Gutin N."/>
            <person name="Stefanini M."/>
            <person name="Chen Y."/>
            <person name="Segala C."/>
            <person name="Davenport C."/>
            <person name="Dematte L."/>
            <person name="Mraz A."/>
            <person name="Battilana J."/>
            <person name="Stormo K."/>
            <person name="Costa F."/>
            <person name="Tao Q."/>
            <person name="Si-Ammour A."/>
            <person name="Harkins T."/>
            <person name="Lackey A."/>
            <person name="Perbost C."/>
            <person name="Taillon B."/>
            <person name="Stella A."/>
            <person name="Solovyev V."/>
            <person name="Fawcett J.A."/>
            <person name="Sterck L."/>
            <person name="Vandepoele K."/>
            <person name="Grando S.M."/>
            <person name="Toppo S."/>
            <person name="Moser C."/>
            <person name="Lanchbury J."/>
            <person name="Bogden R."/>
            <person name="Skolnick M."/>
            <person name="Sgaramella V."/>
            <person name="Bhatnagar S.K."/>
            <person name="Fontana P."/>
            <person name="Gutin A."/>
            <person name="Van de Peer Y."/>
            <person name="Salamini F."/>
            <person name="Viola R."/>
        </authorList>
    </citation>
    <scope>NUCLEOTIDE SEQUENCE</scope>
</reference>
<dbReference type="AlphaFoldDB" id="A5C5V0"/>
<feature type="repeat" description="PPR" evidence="2">
    <location>
        <begin position="291"/>
        <end position="325"/>
    </location>
</feature>
<dbReference type="Pfam" id="PF20431">
    <property type="entry name" value="E_motif"/>
    <property type="match status" value="1"/>
</dbReference>
<evidence type="ECO:0008006" key="4">
    <source>
        <dbReference type="Google" id="ProtNLM"/>
    </source>
</evidence>
<dbReference type="PANTHER" id="PTHR47926:SF460">
    <property type="entry name" value="OS01G0815900 PROTEIN"/>
    <property type="match status" value="1"/>
</dbReference>
<keyword evidence="1" id="KW-0677">Repeat</keyword>
<dbReference type="FunFam" id="1.25.40.10:FF:001213">
    <property type="entry name" value="Pentatricopeptide repeat-containing protein, mitochondrial"/>
    <property type="match status" value="1"/>
</dbReference>
<dbReference type="NCBIfam" id="TIGR00756">
    <property type="entry name" value="PPR"/>
    <property type="match status" value="4"/>
</dbReference>
<name>A5C5V0_VITVI</name>
<dbReference type="PROSITE" id="PS51375">
    <property type="entry name" value="PPR"/>
    <property type="match status" value="4"/>
</dbReference>
<dbReference type="Pfam" id="PF13041">
    <property type="entry name" value="PPR_2"/>
    <property type="match status" value="2"/>
</dbReference>
<evidence type="ECO:0000313" key="3">
    <source>
        <dbReference type="EMBL" id="CAN79717.1"/>
    </source>
</evidence>
<proteinExistence type="predicted"/>
<protein>
    <recommendedName>
        <fullName evidence="4">Pentatricopeptide repeat-containing protein</fullName>
    </recommendedName>
</protein>
<dbReference type="ExpressionAtlas" id="A5C5V0">
    <property type="expression patterns" value="baseline and differential"/>
</dbReference>